<evidence type="ECO:0000256" key="3">
    <source>
        <dbReference type="ARBA" id="ARBA00022723"/>
    </source>
</evidence>
<dbReference type="CDD" id="cd00515">
    <property type="entry name" value="HAM1"/>
    <property type="match status" value="1"/>
</dbReference>
<evidence type="ECO:0000256" key="8">
    <source>
        <dbReference type="ARBA" id="ARBA00051875"/>
    </source>
</evidence>
<comment type="catalytic activity">
    <reaction evidence="9 10">
        <text>XTP + H2O = XMP + diphosphate + H(+)</text>
        <dbReference type="Rhea" id="RHEA:28610"/>
        <dbReference type="ChEBI" id="CHEBI:15377"/>
        <dbReference type="ChEBI" id="CHEBI:15378"/>
        <dbReference type="ChEBI" id="CHEBI:33019"/>
        <dbReference type="ChEBI" id="CHEBI:57464"/>
        <dbReference type="ChEBI" id="CHEBI:61314"/>
        <dbReference type="EC" id="3.6.1.66"/>
    </reaction>
</comment>
<dbReference type="GO" id="GO:0036220">
    <property type="term" value="F:ITP diphosphatase activity"/>
    <property type="evidence" value="ECO:0007669"/>
    <property type="project" value="UniProtKB-UniRule"/>
</dbReference>
<comment type="similarity">
    <text evidence="1 10 11">Belongs to the HAM1 NTPase family.</text>
</comment>
<comment type="cofactor">
    <cofactor evidence="10">
        <name>Mg(2+)</name>
        <dbReference type="ChEBI" id="CHEBI:18420"/>
    </cofactor>
    <text evidence="10">Binds 1 Mg(2+) ion per subunit.</text>
</comment>
<keyword evidence="7 10" id="KW-0546">Nucleotide metabolism</keyword>
<evidence type="ECO:0000313" key="13">
    <source>
        <dbReference type="Proteomes" id="UP000236173"/>
    </source>
</evidence>
<feature type="binding site" evidence="10">
    <location>
        <begin position="199"/>
        <end position="200"/>
    </location>
    <ligand>
        <name>substrate</name>
    </ligand>
</feature>
<feature type="binding site" evidence="10">
    <location>
        <position position="194"/>
    </location>
    <ligand>
        <name>substrate</name>
    </ligand>
</feature>
<feature type="active site" description="Proton acceptor" evidence="10">
    <location>
        <position position="88"/>
    </location>
</feature>
<dbReference type="PANTHER" id="PTHR11067:SF9">
    <property type="entry name" value="INOSINE TRIPHOSPHATE PYROPHOSPHATASE"/>
    <property type="match status" value="1"/>
</dbReference>
<evidence type="ECO:0000256" key="2">
    <source>
        <dbReference type="ARBA" id="ARBA00011738"/>
    </source>
</evidence>
<accession>A0A2H5XD42</accession>
<dbReference type="NCBIfam" id="TIGR00042">
    <property type="entry name" value="RdgB/HAM1 family non-canonical purine NTP pyrophosphatase"/>
    <property type="match status" value="1"/>
</dbReference>
<dbReference type="Proteomes" id="UP000236173">
    <property type="component" value="Unassembled WGS sequence"/>
</dbReference>
<feature type="binding site" evidence="10">
    <location>
        <position position="89"/>
    </location>
    <ligand>
        <name>substrate</name>
    </ligand>
</feature>
<dbReference type="GO" id="GO:0036222">
    <property type="term" value="F:XTP diphosphatase activity"/>
    <property type="evidence" value="ECO:0007669"/>
    <property type="project" value="UniProtKB-UniRule"/>
</dbReference>
<dbReference type="InterPro" id="IPR020922">
    <property type="entry name" value="dITP/XTP_pyrophosphatase"/>
</dbReference>
<dbReference type="AlphaFoldDB" id="A0A2H5XD42"/>
<keyword evidence="3 10" id="KW-0479">Metal-binding</keyword>
<dbReference type="GO" id="GO:0035870">
    <property type="term" value="F:dITP diphosphatase activity"/>
    <property type="evidence" value="ECO:0007669"/>
    <property type="project" value="UniProtKB-UniRule"/>
</dbReference>
<dbReference type="Gene3D" id="3.90.950.10">
    <property type="match status" value="1"/>
</dbReference>
<feature type="binding site" evidence="10">
    <location>
        <position position="59"/>
    </location>
    <ligand>
        <name>Mg(2+)</name>
        <dbReference type="ChEBI" id="CHEBI:18420"/>
    </ligand>
</feature>
<comment type="catalytic activity">
    <reaction evidence="10">
        <text>ITP + H2O = IMP + diphosphate + H(+)</text>
        <dbReference type="Rhea" id="RHEA:29399"/>
        <dbReference type="ChEBI" id="CHEBI:15377"/>
        <dbReference type="ChEBI" id="CHEBI:15378"/>
        <dbReference type="ChEBI" id="CHEBI:33019"/>
        <dbReference type="ChEBI" id="CHEBI:58053"/>
        <dbReference type="ChEBI" id="CHEBI:61402"/>
        <dbReference type="EC" id="3.6.1.66"/>
    </reaction>
</comment>
<evidence type="ECO:0000256" key="7">
    <source>
        <dbReference type="ARBA" id="ARBA00023080"/>
    </source>
</evidence>
<feature type="binding site" evidence="10">
    <location>
        <begin position="171"/>
        <end position="174"/>
    </location>
    <ligand>
        <name>substrate</name>
    </ligand>
</feature>
<feature type="binding site" evidence="10">
    <location>
        <position position="88"/>
    </location>
    <ligand>
        <name>Mg(2+)</name>
        <dbReference type="ChEBI" id="CHEBI:18420"/>
    </ligand>
</feature>
<evidence type="ECO:0000313" key="12">
    <source>
        <dbReference type="EMBL" id="GBC99109.1"/>
    </source>
</evidence>
<evidence type="ECO:0000256" key="6">
    <source>
        <dbReference type="ARBA" id="ARBA00022842"/>
    </source>
</evidence>
<keyword evidence="6 10" id="KW-0460">Magnesium</keyword>
<protein>
    <recommendedName>
        <fullName evidence="10">dITP/XTP pyrophosphatase</fullName>
        <ecNumber evidence="10">3.6.1.66</ecNumber>
    </recommendedName>
    <alternativeName>
        <fullName evidence="10">Non-canonical purine NTP pyrophosphatase</fullName>
    </alternativeName>
    <alternativeName>
        <fullName evidence="10">Non-standard purine NTP pyrophosphatase</fullName>
    </alternativeName>
    <alternativeName>
        <fullName evidence="10">Nucleoside-triphosphate diphosphatase</fullName>
    </alternativeName>
    <alternativeName>
        <fullName evidence="10">Nucleoside-triphosphate pyrophosphatase</fullName>
        <shortName evidence="10">NTPase</shortName>
    </alternativeName>
</protein>
<dbReference type="InterPro" id="IPR002637">
    <property type="entry name" value="RdgB/HAM1"/>
</dbReference>
<comment type="caution">
    <text evidence="12">The sequence shown here is derived from an EMBL/GenBank/DDBJ whole genome shotgun (WGS) entry which is preliminary data.</text>
</comment>
<keyword evidence="4 10" id="KW-0547">Nucleotide-binding</keyword>
<dbReference type="GO" id="GO:0009117">
    <property type="term" value="P:nucleotide metabolic process"/>
    <property type="evidence" value="ECO:0007669"/>
    <property type="project" value="UniProtKB-KW"/>
</dbReference>
<dbReference type="GO" id="GO:0017111">
    <property type="term" value="F:ribonucleoside triphosphate phosphatase activity"/>
    <property type="evidence" value="ECO:0007669"/>
    <property type="project" value="InterPro"/>
</dbReference>
<name>A0A2H5XD42_9BACT</name>
<evidence type="ECO:0000256" key="9">
    <source>
        <dbReference type="ARBA" id="ARBA00052017"/>
    </source>
</evidence>
<dbReference type="HAMAP" id="MF_01405">
    <property type="entry name" value="Non_canon_purine_NTPase"/>
    <property type="match status" value="1"/>
</dbReference>
<evidence type="ECO:0000256" key="11">
    <source>
        <dbReference type="RuleBase" id="RU003781"/>
    </source>
</evidence>
<evidence type="ECO:0000256" key="10">
    <source>
        <dbReference type="HAMAP-Rule" id="MF_01405"/>
    </source>
</evidence>
<dbReference type="EC" id="3.6.1.66" evidence="10"/>
<dbReference type="GO" id="GO:0009146">
    <property type="term" value="P:purine nucleoside triphosphate catabolic process"/>
    <property type="evidence" value="ECO:0007669"/>
    <property type="project" value="UniProtKB-UniRule"/>
</dbReference>
<gene>
    <name evidence="12" type="primary">rdgB</name>
    <name evidence="12" type="ORF">HRbin17_01630</name>
</gene>
<comment type="catalytic activity">
    <reaction evidence="8 10">
        <text>dITP + H2O = dIMP + diphosphate + H(+)</text>
        <dbReference type="Rhea" id="RHEA:28342"/>
        <dbReference type="ChEBI" id="CHEBI:15377"/>
        <dbReference type="ChEBI" id="CHEBI:15378"/>
        <dbReference type="ChEBI" id="CHEBI:33019"/>
        <dbReference type="ChEBI" id="CHEBI:61194"/>
        <dbReference type="ChEBI" id="CHEBI:61382"/>
        <dbReference type="EC" id="3.6.1.66"/>
    </reaction>
</comment>
<organism evidence="12 13">
    <name type="scientific">Candidatus Fervidibacter japonicus</name>
    <dbReference type="NCBI Taxonomy" id="2035412"/>
    <lineage>
        <taxon>Bacteria</taxon>
        <taxon>Candidatus Fervidibacterota</taxon>
        <taxon>Candidatus Fervidibacter</taxon>
    </lineage>
</organism>
<dbReference type="FunFam" id="3.90.950.10:FF:000001">
    <property type="entry name" value="dITP/XTP pyrophosphatase"/>
    <property type="match status" value="1"/>
</dbReference>
<dbReference type="Pfam" id="PF01725">
    <property type="entry name" value="Ham1p_like"/>
    <property type="match status" value="1"/>
</dbReference>
<reference evidence="13" key="1">
    <citation type="submission" date="2017-09" db="EMBL/GenBank/DDBJ databases">
        <title>Metaegenomics of thermophilic ammonia-oxidizing enrichment culture.</title>
        <authorList>
            <person name="Kato S."/>
            <person name="Suzuki K."/>
        </authorList>
    </citation>
    <scope>NUCLEOTIDE SEQUENCE [LARGE SCALE GENOMIC DNA]</scope>
</reference>
<sequence length="218" mass="23989">MRKLTACELSCKMNWVNEMGRLLIATTNKGKMREISALLRNEPMEIVTPDELGIVLDYEEISDDIRLVAREKAIHAWQKSGLPSLAEDTALEVDALGGLPGARAKVFFGENVSDAERWKGLLKLLEGVPMEKRTARFRCAMAVAFSENEVLAAEGVLEGVIATEPRGVGGFGYDPVFFVPSLGKTLAELSVEEKNAISHRAQALRTLLPHILQRLGKM</sequence>
<evidence type="ECO:0000256" key="5">
    <source>
        <dbReference type="ARBA" id="ARBA00022801"/>
    </source>
</evidence>
<dbReference type="EMBL" id="BEHT01000021">
    <property type="protein sequence ID" value="GBC99109.1"/>
    <property type="molecule type" value="Genomic_DNA"/>
</dbReference>
<comment type="subunit">
    <text evidence="2 10">Homodimer.</text>
</comment>
<dbReference type="SUPFAM" id="SSF52972">
    <property type="entry name" value="ITPase-like"/>
    <property type="match status" value="1"/>
</dbReference>
<evidence type="ECO:0000256" key="4">
    <source>
        <dbReference type="ARBA" id="ARBA00022741"/>
    </source>
</evidence>
<feature type="binding site" evidence="10">
    <location>
        <begin position="26"/>
        <end position="31"/>
    </location>
    <ligand>
        <name>substrate</name>
    </ligand>
</feature>
<dbReference type="GO" id="GO:0000166">
    <property type="term" value="F:nucleotide binding"/>
    <property type="evidence" value="ECO:0007669"/>
    <property type="project" value="UniProtKB-KW"/>
</dbReference>
<dbReference type="PANTHER" id="PTHR11067">
    <property type="entry name" value="INOSINE TRIPHOSPHATE PYROPHOSPHATASE/HAM1 PROTEIN"/>
    <property type="match status" value="1"/>
</dbReference>
<proteinExistence type="inferred from homology"/>
<dbReference type="GO" id="GO:0046872">
    <property type="term" value="F:metal ion binding"/>
    <property type="evidence" value="ECO:0007669"/>
    <property type="project" value="UniProtKB-KW"/>
</dbReference>
<keyword evidence="5 10" id="KW-0378">Hydrolase</keyword>
<dbReference type="GO" id="GO:0005829">
    <property type="term" value="C:cytosol"/>
    <property type="evidence" value="ECO:0007669"/>
    <property type="project" value="TreeGrafter"/>
</dbReference>
<dbReference type="InterPro" id="IPR029001">
    <property type="entry name" value="ITPase-like_fam"/>
</dbReference>
<evidence type="ECO:0000256" key="1">
    <source>
        <dbReference type="ARBA" id="ARBA00008023"/>
    </source>
</evidence>
<comment type="function">
    <text evidence="10">Pyrophosphatase that catalyzes the hydrolysis of nucleoside triphosphates to their monophosphate derivatives, with a high preference for the non-canonical purine nucleotides XTP (xanthosine triphosphate), dITP (deoxyinosine triphosphate) and ITP. Seems to function as a house-cleaning enzyme that removes non-canonical purine nucleotides from the nucleotide pool, thus preventing their incorporation into DNA/RNA and avoiding chromosomal lesions.</text>
</comment>